<accession>A0A0P1I7Z6</accession>
<dbReference type="RefSeq" id="WP_158503145.1">
    <property type="nucleotide sequence ID" value="NZ_CYTW01000001.1"/>
</dbReference>
<dbReference type="GeneID" id="83879168"/>
<dbReference type="AlphaFoldDB" id="A0A0P1I7Z6"/>
<feature type="signal peptide" evidence="1">
    <location>
        <begin position="1"/>
        <end position="24"/>
    </location>
</feature>
<gene>
    <name evidence="2" type="ORF">PH7735_00064</name>
</gene>
<dbReference type="Proteomes" id="UP000051870">
    <property type="component" value="Unassembled WGS sequence"/>
</dbReference>
<dbReference type="InterPro" id="IPR018666">
    <property type="entry name" value="DUF2125"/>
</dbReference>
<keyword evidence="3" id="KW-1185">Reference proteome</keyword>
<dbReference type="EMBL" id="CYTW01000001">
    <property type="protein sequence ID" value="CUJ81755.1"/>
    <property type="molecule type" value="Genomic_DNA"/>
</dbReference>
<reference evidence="3" key="1">
    <citation type="submission" date="2015-09" db="EMBL/GenBank/DDBJ databases">
        <authorList>
            <person name="Rodrigo-Torres Lidia"/>
            <person name="Arahal R.David."/>
        </authorList>
    </citation>
    <scope>NUCLEOTIDE SEQUENCE [LARGE SCALE GENOMIC DNA]</scope>
    <source>
        <strain evidence="3">CECT 7735</strain>
    </source>
</reference>
<evidence type="ECO:0000313" key="2">
    <source>
        <dbReference type="EMBL" id="CUJ81755.1"/>
    </source>
</evidence>
<keyword evidence="1" id="KW-0732">Signal</keyword>
<dbReference type="Pfam" id="PF09898">
    <property type="entry name" value="DUF2125"/>
    <property type="match status" value="1"/>
</dbReference>
<organism evidence="2 3">
    <name type="scientific">Shimia thalassica</name>
    <dbReference type="NCBI Taxonomy" id="1715693"/>
    <lineage>
        <taxon>Bacteria</taxon>
        <taxon>Pseudomonadati</taxon>
        <taxon>Pseudomonadota</taxon>
        <taxon>Alphaproteobacteria</taxon>
        <taxon>Rhodobacterales</taxon>
        <taxon>Roseobacteraceae</taxon>
    </lineage>
</organism>
<protein>
    <recommendedName>
        <fullName evidence="4">DUF2125 domain-containing protein</fullName>
    </recommendedName>
</protein>
<evidence type="ECO:0000313" key="3">
    <source>
        <dbReference type="Proteomes" id="UP000051870"/>
    </source>
</evidence>
<feature type="chain" id="PRO_5006064978" description="DUF2125 domain-containing protein" evidence="1">
    <location>
        <begin position="25"/>
        <end position="498"/>
    </location>
</feature>
<dbReference type="STRING" id="1715693.PH7735_00064"/>
<sequence>MIKWKSIAGAGTLAALLSSTAAVADVSPREVWDNWLNRMTDFGYEVSATETDEGDTLAIRDIVMTVEMPEEDSTIRAALGSLLLKDQGDGTVSIDLPATMPIDIMTEVEGEKTDMQVTLSYTGPSVVASGSPEALNYVYSFANVTAELTRLLIDGAPSEDVDLTMSLDELKGTSEIEEGEMTKMVQKMTASALTYELSAQEPESGSFKMEADVQGINFEGSGTVPAMESTDDPAALLNDGFAFEGTFTQGPATMRIEGADNEGPFSADLASATSNLGVEFGINGFDYSGQARDVTAMVLGGGVPLPINAEMSEVSYRIKMPLLKGEGQQDVAMELTLGGLTVSEMLWGMIDPSGVLPRDPATLSFDLAGKVTLFADLVDEATAEMDAPGELNSLNLKSMLLEIAGARLSGDGAFTFDNTDMSSFDGIPRPEGALNLKLKGANALIDNLVTMGLLPDDQAMAGRMMMGMFSVPVGEDDLESVIEINAEGHVLANGQRIQ</sequence>
<evidence type="ECO:0008006" key="4">
    <source>
        <dbReference type="Google" id="ProtNLM"/>
    </source>
</evidence>
<name>A0A0P1I7Z6_9RHOB</name>
<evidence type="ECO:0000256" key="1">
    <source>
        <dbReference type="SAM" id="SignalP"/>
    </source>
</evidence>
<proteinExistence type="predicted"/>